<dbReference type="AlphaFoldDB" id="A0A809Y6F3"/>
<gene>
    <name evidence="1" type="ORF">XF3B_07570</name>
</gene>
<proteinExistence type="predicted"/>
<accession>A0A809Y6F3</accession>
<name>A0A809Y6F3_9BRAD</name>
<dbReference type="EMBL" id="AP023093">
    <property type="protein sequence ID" value="BCE35726.1"/>
    <property type="molecule type" value="Genomic_DNA"/>
</dbReference>
<protein>
    <submittedName>
        <fullName evidence="1">Uncharacterized protein</fullName>
    </submittedName>
</protein>
<evidence type="ECO:0000313" key="1">
    <source>
        <dbReference type="EMBL" id="BCE35726.1"/>
    </source>
</evidence>
<sequence>MMLSADALRLGESTSDNGFSVATTFDLIRSNLAADEIISLEIPKQVLASWSHHYYCELSFELDKDGDSLAWKGSGRSFHIRTPVRFVDAKARTEEPRSLADVNARALYDAIGYAALLIENRTAGTQAFDGLQISGGGAKSGYLGGVSMYRSAALPNDLSFVLPKRNVANARAAIGKMQGALVVAETDDAVFIKSGSTELSWIKTGRCRPIDGIFGTAMKATFDVAVTEALRSATIARIASDRGRIVLETSDSDHTLSLLSISPTCRYDVAFKGALRECSLAPGSKLELNINLADLHRVLLSIRTPDAQISIDKHLLIVKSACVDYVEASALAALH</sequence>
<reference evidence="1" key="1">
    <citation type="submission" date="2020-05" db="EMBL/GenBank/DDBJ databases">
        <title>Complete genome sequence of Bradyrhizobium diazoefficiens XF3 isolated from soybean nodule.</title>
        <authorList>
            <person name="Noda R."/>
            <person name="Kakizaki K."/>
            <person name="Minamisawa K."/>
        </authorList>
    </citation>
    <scope>NUCLEOTIDE SEQUENCE</scope>
    <source>
        <strain evidence="1">XF3</strain>
    </source>
</reference>
<organism evidence="1">
    <name type="scientific">Bradyrhizobium diazoefficiens</name>
    <dbReference type="NCBI Taxonomy" id="1355477"/>
    <lineage>
        <taxon>Bacteria</taxon>
        <taxon>Pseudomonadati</taxon>
        <taxon>Pseudomonadota</taxon>
        <taxon>Alphaproteobacteria</taxon>
        <taxon>Hyphomicrobiales</taxon>
        <taxon>Nitrobacteraceae</taxon>
        <taxon>Bradyrhizobium</taxon>
    </lineage>
</organism>